<reference evidence="1" key="1">
    <citation type="submission" date="2020-05" db="EMBL/GenBank/DDBJ databases">
        <title>Large-scale comparative analyses of tick genomes elucidate their genetic diversity and vector capacities.</title>
        <authorList>
            <person name="Jia N."/>
            <person name="Wang J."/>
            <person name="Shi W."/>
            <person name="Du L."/>
            <person name="Sun Y."/>
            <person name="Zhan W."/>
            <person name="Jiang J."/>
            <person name="Wang Q."/>
            <person name="Zhang B."/>
            <person name="Ji P."/>
            <person name="Sakyi L.B."/>
            <person name="Cui X."/>
            <person name="Yuan T."/>
            <person name="Jiang B."/>
            <person name="Yang W."/>
            <person name="Lam T.T.-Y."/>
            <person name="Chang Q."/>
            <person name="Ding S."/>
            <person name="Wang X."/>
            <person name="Zhu J."/>
            <person name="Ruan X."/>
            <person name="Zhao L."/>
            <person name="Wei J."/>
            <person name="Que T."/>
            <person name="Du C."/>
            <person name="Cheng J."/>
            <person name="Dai P."/>
            <person name="Han X."/>
            <person name="Huang E."/>
            <person name="Gao Y."/>
            <person name="Liu J."/>
            <person name="Shao H."/>
            <person name="Ye R."/>
            <person name="Li L."/>
            <person name="Wei W."/>
            <person name="Wang X."/>
            <person name="Wang C."/>
            <person name="Yang T."/>
            <person name="Huo Q."/>
            <person name="Li W."/>
            <person name="Guo W."/>
            <person name="Chen H."/>
            <person name="Zhou L."/>
            <person name="Ni X."/>
            <person name="Tian J."/>
            <person name="Zhou Y."/>
            <person name="Sheng Y."/>
            <person name="Liu T."/>
            <person name="Pan Y."/>
            <person name="Xia L."/>
            <person name="Li J."/>
            <person name="Zhao F."/>
            <person name="Cao W."/>
        </authorList>
    </citation>
    <scope>NUCLEOTIDE SEQUENCE</scope>
    <source>
        <strain evidence="1">Hyas-2018</strain>
    </source>
</reference>
<evidence type="ECO:0000313" key="2">
    <source>
        <dbReference type="Proteomes" id="UP000821845"/>
    </source>
</evidence>
<comment type="caution">
    <text evidence="1">The sequence shown here is derived from an EMBL/GenBank/DDBJ whole genome shotgun (WGS) entry which is preliminary data.</text>
</comment>
<organism evidence="1 2">
    <name type="scientific">Hyalomma asiaticum</name>
    <name type="common">Tick</name>
    <dbReference type="NCBI Taxonomy" id="266040"/>
    <lineage>
        <taxon>Eukaryota</taxon>
        <taxon>Metazoa</taxon>
        <taxon>Ecdysozoa</taxon>
        <taxon>Arthropoda</taxon>
        <taxon>Chelicerata</taxon>
        <taxon>Arachnida</taxon>
        <taxon>Acari</taxon>
        <taxon>Parasitiformes</taxon>
        <taxon>Ixodida</taxon>
        <taxon>Ixodoidea</taxon>
        <taxon>Ixodidae</taxon>
        <taxon>Hyalomminae</taxon>
        <taxon>Hyalomma</taxon>
    </lineage>
</organism>
<gene>
    <name evidence="1" type="ORF">HPB50_021145</name>
</gene>
<proteinExistence type="predicted"/>
<accession>A0ACB7TSA7</accession>
<protein>
    <submittedName>
        <fullName evidence="1">Uncharacterized protein</fullName>
    </submittedName>
</protein>
<keyword evidence="2" id="KW-1185">Reference proteome</keyword>
<evidence type="ECO:0000313" key="1">
    <source>
        <dbReference type="EMBL" id="KAH6947769.1"/>
    </source>
</evidence>
<dbReference type="Proteomes" id="UP000821845">
    <property type="component" value="Chromosome 1"/>
</dbReference>
<dbReference type="EMBL" id="CM023481">
    <property type="protein sequence ID" value="KAH6947769.1"/>
    <property type="molecule type" value="Genomic_DNA"/>
</dbReference>
<sequence length="239" mass="26929">MGAADRRASSLRPRGQSALPTPRLGRNTRGQCRRPAPPLSRVHIKSSFIMNGVCVRYRGWIDLDRLDGVGCLEYDEERGRLEDAVLRDQIECYNQRLRDFEEKQRAFRARHERQAEAELERVRRKTAVAIIPVPYSWPSPHRRTHLPFVLDATVILGGFNPCLSCPSCRPDGSPPQDAPGSELPQREADAFRAGVTLSSPRLRRRSASRRRGGRVPSSSVPKRRKEAQREITGDGAPFG</sequence>
<name>A0ACB7TSA7_HYAAI</name>